<dbReference type="InterPro" id="IPR037682">
    <property type="entry name" value="TonB_C"/>
</dbReference>
<accession>A0A095VMD1</accession>
<feature type="domain" description="TonB C-terminal" evidence="6">
    <location>
        <begin position="156"/>
        <end position="253"/>
    </location>
</feature>
<dbReference type="GO" id="GO:0055085">
    <property type="term" value="P:transmembrane transport"/>
    <property type="evidence" value="ECO:0007669"/>
    <property type="project" value="InterPro"/>
</dbReference>
<dbReference type="Gene3D" id="3.30.1150.10">
    <property type="match status" value="1"/>
</dbReference>
<protein>
    <submittedName>
        <fullName evidence="7">TolA protein</fullName>
    </submittedName>
</protein>
<feature type="region of interest" description="Disordered" evidence="5">
    <location>
        <begin position="56"/>
        <end position="123"/>
    </location>
</feature>
<dbReference type="AlphaFoldDB" id="A0A095VMD1"/>
<sequence length="253" mass="27759">MPAPDSPLLKVLPAAVTLLLHGLLLLALVSRWEWQSERTIEARTMTPKIIEAKLVTLDQLRPAPKPKAKPKPKPKAQAPAKPRAEPRQQAKAAPAAKPTPAKALAKPAEAVPETQPAPRETQRMSAEELAALTRRELEAAVADEEEARVAVTAEEMAASYAALIQRTVVGYWSRPPSARNGMEALLAVQLVPTGEVVSVSVLRSSGDAAFDRSAVLAVEKAERFPELSSLPTREFEKTFRRFRLLFRPEDLRY</sequence>
<dbReference type="eggNOG" id="COG0810">
    <property type="taxonomic scope" value="Bacteria"/>
</dbReference>
<dbReference type="HOGENOM" id="CLU_038804_0_0_6"/>
<dbReference type="Proteomes" id="UP000029640">
    <property type="component" value="Unassembled WGS sequence"/>
</dbReference>
<dbReference type="EMBL" id="AUVB01000089">
    <property type="protein sequence ID" value="KGE02592.1"/>
    <property type="molecule type" value="Genomic_DNA"/>
</dbReference>
<feature type="compositionally biased region" description="Basic residues" evidence="5">
    <location>
        <begin position="64"/>
        <end position="74"/>
    </location>
</feature>
<evidence type="ECO:0000313" key="7">
    <source>
        <dbReference type="EMBL" id="KGE02592.1"/>
    </source>
</evidence>
<dbReference type="OrthoDB" id="9779830at2"/>
<dbReference type="NCBIfam" id="TIGR01352">
    <property type="entry name" value="tonB_Cterm"/>
    <property type="match status" value="1"/>
</dbReference>
<comment type="caution">
    <text evidence="7">The sequence shown here is derived from an EMBL/GenBank/DDBJ whole genome shotgun (WGS) entry which is preliminary data.</text>
</comment>
<keyword evidence="8" id="KW-1185">Reference proteome</keyword>
<evidence type="ECO:0000256" key="4">
    <source>
        <dbReference type="ARBA" id="ARBA00023136"/>
    </source>
</evidence>
<keyword evidence="4" id="KW-0472">Membrane</keyword>
<evidence type="ECO:0000256" key="5">
    <source>
        <dbReference type="SAM" id="MobiDB-lite"/>
    </source>
</evidence>
<evidence type="ECO:0000256" key="1">
    <source>
        <dbReference type="ARBA" id="ARBA00004167"/>
    </source>
</evidence>
<name>A0A095VMD1_9GAMM</name>
<dbReference type="PATRIC" id="fig|1265313.6.peg.2813"/>
<dbReference type="RefSeq" id="WP_035515214.1">
    <property type="nucleotide sequence ID" value="NZ_KN234753.1"/>
</dbReference>
<evidence type="ECO:0000313" key="8">
    <source>
        <dbReference type="Proteomes" id="UP000029640"/>
    </source>
</evidence>
<evidence type="ECO:0000259" key="6">
    <source>
        <dbReference type="PROSITE" id="PS52015"/>
    </source>
</evidence>
<dbReference type="GO" id="GO:0016020">
    <property type="term" value="C:membrane"/>
    <property type="evidence" value="ECO:0007669"/>
    <property type="project" value="UniProtKB-SubCell"/>
</dbReference>
<organism evidence="7 8">
    <name type="scientific">Pseudohaliea rubra DSM 19751</name>
    <dbReference type="NCBI Taxonomy" id="1265313"/>
    <lineage>
        <taxon>Bacteria</taxon>
        <taxon>Pseudomonadati</taxon>
        <taxon>Pseudomonadota</taxon>
        <taxon>Gammaproteobacteria</taxon>
        <taxon>Cellvibrionales</taxon>
        <taxon>Halieaceae</taxon>
        <taxon>Pseudohaliea</taxon>
    </lineage>
</organism>
<dbReference type="InterPro" id="IPR006260">
    <property type="entry name" value="TonB/TolA_C"/>
</dbReference>
<gene>
    <name evidence="7" type="ORF">HRUBRA_02857</name>
</gene>
<keyword evidence="3" id="KW-1133">Transmembrane helix</keyword>
<keyword evidence="2" id="KW-0812">Transmembrane</keyword>
<proteinExistence type="predicted"/>
<feature type="compositionally biased region" description="Low complexity" evidence="5">
    <location>
        <begin position="89"/>
        <end position="110"/>
    </location>
</feature>
<comment type="subcellular location">
    <subcellularLocation>
        <location evidence="1">Membrane</location>
        <topology evidence="1">Single-pass membrane protein</topology>
    </subcellularLocation>
</comment>
<dbReference type="SUPFAM" id="SSF74653">
    <property type="entry name" value="TolA/TonB C-terminal domain"/>
    <property type="match status" value="1"/>
</dbReference>
<dbReference type="PROSITE" id="PS52015">
    <property type="entry name" value="TONB_CTD"/>
    <property type="match status" value="1"/>
</dbReference>
<dbReference type="Pfam" id="PF13103">
    <property type="entry name" value="TonB_2"/>
    <property type="match status" value="1"/>
</dbReference>
<reference evidence="7 8" key="1">
    <citation type="journal article" date="2014" name="Genome Announc.">
        <title>Genome Sequence of Gammaproteobacterial Pseudohaliea rubra Type Strain DSM 19751, Isolated from Coastal Seawater of the Mediterranean Sea.</title>
        <authorList>
            <person name="Spring S."/>
            <person name="Fiebig A."/>
            <person name="Riedel T."/>
            <person name="Goker M."/>
            <person name="Klenk H.P."/>
        </authorList>
    </citation>
    <scope>NUCLEOTIDE SEQUENCE [LARGE SCALE GENOMIC DNA]</scope>
    <source>
        <strain evidence="7 8">DSM 19751</strain>
    </source>
</reference>
<evidence type="ECO:0000256" key="2">
    <source>
        <dbReference type="ARBA" id="ARBA00022692"/>
    </source>
</evidence>
<dbReference type="STRING" id="1265313.HRUBRA_02857"/>
<evidence type="ECO:0000256" key="3">
    <source>
        <dbReference type="ARBA" id="ARBA00022989"/>
    </source>
</evidence>